<proteinExistence type="inferred from homology"/>
<keyword evidence="8 14" id="KW-1133">Transmembrane helix</keyword>
<evidence type="ECO:0000313" key="16">
    <source>
        <dbReference type="Proteomes" id="UP000728185"/>
    </source>
</evidence>
<feature type="transmembrane region" description="Helical" evidence="14">
    <location>
        <begin position="110"/>
        <end position="130"/>
    </location>
</feature>
<keyword evidence="9 14" id="KW-0443">Lipid metabolism</keyword>
<reference evidence="15" key="1">
    <citation type="submission" date="2019-05" db="EMBL/GenBank/DDBJ databases">
        <title>Annotation for the trematode Fasciolopsis buski.</title>
        <authorList>
            <person name="Choi Y.-J."/>
        </authorList>
    </citation>
    <scope>NUCLEOTIDE SEQUENCE</scope>
    <source>
        <strain evidence="15">HT</strain>
        <tissue evidence="15">Whole worm</tissue>
    </source>
</reference>
<evidence type="ECO:0000256" key="2">
    <source>
        <dbReference type="ARBA" id="ARBA00005194"/>
    </source>
</evidence>
<feature type="transmembrane region" description="Helical" evidence="14">
    <location>
        <begin position="14"/>
        <end position="34"/>
    </location>
</feature>
<dbReference type="GO" id="GO:0042761">
    <property type="term" value="P:very long-chain fatty acid biosynthetic process"/>
    <property type="evidence" value="ECO:0007669"/>
    <property type="project" value="TreeGrafter"/>
</dbReference>
<keyword evidence="14" id="KW-0256">Endoplasmic reticulum</keyword>
<keyword evidence="7 14" id="KW-0276">Fatty acid metabolism</keyword>
<dbReference type="GO" id="GO:0005789">
    <property type="term" value="C:endoplasmic reticulum membrane"/>
    <property type="evidence" value="ECO:0007669"/>
    <property type="project" value="UniProtKB-SubCell"/>
</dbReference>
<dbReference type="GO" id="GO:0102158">
    <property type="term" value="F:very-long-chain (3R)-3-hydroxyacyl-CoA dehydratase activity"/>
    <property type="evidence" value="ECO:0007669"/>
    <property type="project" value="UniProtKB-EC"/>
</dbReference>
<keyword evidence="16" id="KW-1185">Reference proteome</keyword>
<gene>
    <name evidence="15" type="ORF">FBUS_09093</name>
</gene>
<sequence>MSGSWLKLGSHVEFLLRIFQTLAVLEVFHALFGLVRSSPFTTAVQVSSRIFTVWGILYLLPEVKEQSIGVPLILIAWCLAEIIRYVFYALNICNVSFSVITWLRYSSFMLLYPIGITGELILMYGAVKALKGTDRYSLVMPNMLNCSFDYELSVLAIMTFYVPGKNTTTSNLGTCQSIGAPKLYMYMLSQRRKVFRPKVQ</sequence>
<dbReference type="PANTHER" id="PTHR11035:SF3">
    <property type="entry name" value="VERY-LONG-CHAIN (3R)-3-HYDROXYACYL-COA DEHYDRATASE"/>
    <property type="match status" value="1"/>
</dbReference>
<evidence type="ECO:0000256" key="10">
    <source>
        <dbReference type="ARBA" id="ARBA00023136"/>
    </source>
</evidence>
<comment type="function">
    <text evidence="14">Catalyzes the third of the four reactions of the long-chain fatty acids elongation cycle. This endoplasmic reticulum-bound enzymatic process, allows the addition of two carbons to the chain of long- and very long-chain fatty acids/VLCFAs per cycle. This enzyme catalyzes the dehydration of the 3-hydroxyacyl-CoA intermediate into trans-2,3-enoyl-CoA, within each cycle of fatty acid elongation. Thereby, it participates to the production of VLCFAs of different chain lengths that are involved in multiple biological processes as precursors of membrane lipids and lipid mediators.</text>
</comment>
<dbReference type="Proteomes" id="UP000728185">
    <property type="component" value="Unassembled WGS sequence"/>
</dbReference>
<evidence type="ECO:0000256" key="11">
    <source>
        <dbReference type="ARBA" id="ARBA00023160"/>
    </source>
</evidence>
<comment type="catalytic activity">
    <reaction evidence="13 14">
        <text>a very-long-chain (3R)-3-hydroxyacyl-CoA = a very-long-chain (2E)-enoyl-CoA + H2O</text>
        <dbReference type="Rhea" id="RHEA:45812"/>
        <dbReference type="ChEBI" id="CHEBI:15377"/>
        <dbReference type="ChEBI" id="CHEBI:83728"/>
        <dbReference type="ChEBI" id="CHEBI:85440"/>
        <dbReference type="EC" id="4.2.1.134"/>
    </reaction>
</comment>
<dbReference type="OrthoDB" id="46988at2759"/>
<comment type="pathway">
    <text evidence="2 14">Lipid metabolism; fatty acid biosynthesis.</text>
</comment>
<accession>A0A8E0RVG3</accession>
<organism evidence="15 16">
    <name type="scientific">Fasciolopsis buskii</name>
    <dbReference type="NCBI Taxonomy" id="27845"/>
    <lineage>
        <taxon>Eukaryota</taxon>
        <taxon>Metazoa</taxon>
        <taxon>Spiralia</taxon>
        <taxon>Lophotrochozoa</taxon>
        <taxon>Platyhelminthes</taxon>
        <taxon>Trematoda</taxon>
        <taxon>Digenea</taxon>
        <taxon>Plagiorchiida</taxon>
        <taxon>Echinostomata</taxon>
        <taxon>Echinostomatoidea</taxon>
        <taxon>Fasciolidae</taxon>
        <taxon>Fasciolopsis</taxon>
    </lineage>
</organism>
<evidence type="ECO:0000256" key="1">
    <source>
        <dbReference type="ARBA" id="ARBA00004141"/>
    </source>
</evidence>
<evidence type="ECO:0000256" key="9">
    <source>
        <dbReference type="ARBA" id="ARBA00023098"/>
    </source>
</evidence>
<comment type="caution">
    <text evidence="15">The sequence shown here is derived from an EMBL/GenBank/DDBJ whole genome shotgun (WGS) entry which is preliminary data.</text>
</comment>
<feature type="transmembrane region" description="Helical" evidence="14">
    <location>
        <begin position="40"/>
        <end position="60"/>
    </location>
</feature>
<comment type="caution">
    <text evidence="14">Lacks conserved residue(s) required for the propagation of feature annotation.</text>
</comment>
<dbReference type="EMBL" id="LUCM01008140">
    <property type="protein sequence ID" value="KAA0188887.1"/>
    <property type="molecule type" value="Genomic_DNA"/>
</dbReference>
<comment type="subcellular location">
    <subcellularLocation>
        <location evidence="14">Endoplasmic reticulum membrane</location>
        <topology evidence="14">Multi-pass membrane protein</topology>
    </subcellularLocation>
    <subcellularLocation>
        <location evidence="1">Membrane</location>
        <topology evidence="1">Multi-pass membrane protein</topology>
    </subcellularLocation>
</comment>
<dbReference type="GO" id="GO:0030497">
    <property type="term" value="P:fatty acid elongation"/>
    <property type="evidence" value="ECO:0007669"/>
    <property type="project" value="TreeGrafter"/>
</dbReference>
<dbReference type="UniPathway" id="UPA00094"/>
<dbReference type="AlphaFoldDB" id="A0A8E0RVG3"/>
<comment type="similarity">
    <text evidence="3 14">Belongs to the very long-chain fatty acids dehydratase HACD family.</text>
</comment>
<feature type="transmembrane region" description="Helical" evidence="14">
    <location>
        <begin position="72"/>
        <end position="90"/>
    </location>
</feature>
<name>A0A8E0RVG3_9TREM</name>
<keyword evidence="11 14" id="KW-0275">Fatty acid biosynthesis</keyword>
<evidence type="ECO:0000256" key="4">
    <source>
        <dbReference type="ARBA" id="ARBA00013122"/>
    </source>
</evidence>
<protein>
    <recommendedName>
        <fullName evidence="4 14">Very-long-chain (3R)-3-hydroxyacyl-CoA dehydratase</fullName>
        <ecNumber evidence="4 14">4.2.1.134</ecNumber>
    </recommendedName>
</protein>
<evidence type="ECO:0000256" key="3">
    <source>
        <dbReference type="ARBA" id="ARBA00007811"/>
    </source>
</evidence>
<keyword evidence="10 14" id="KW-0472">Membrane</keyword>
<keyword evidence="12 14" id="KW-0456">Lyase</keyword>
<dbReference type="InterPro" id="IPR007482">
    <property type="entry name" value="Tyr_Pase-like_PTPLA"/>
</dbReference>
<evidence type="ECO:0000256" key="14">
    <source>
        <dbReference type="RuleBase" id="RU363109"/>
    </source>
</evidence>
<dbReference type="GO" id="GO:0030148">
    <property type="term" value="P:sphingolipid biosynthetic process"/>
    <property type="evidence" value="ECO:0007669"/>
    <property type="project" value="TreeGrafter"/>
</dbReference>
<dbReference type="PANTHER" id="PTHR11035">
    <property type="entry name" value="VERY-LONG-CHAIN (3R)-3-HYDROXYACYL-COA DEHYDRATASE"/>
    <property type="match status" value="1"/>
</dbReference>
<evidence type="ECO:0000256" key="7">
    <source>
        <dbReference type="ARBA" id="ARBA00022832"/>
    </source>
</evidence>
<keyword evidence="6 14" id="KW-0812">Transmembrane</keyword>
<evidence type="ECO:0000256" key="6">
    <source>
        <dbReference type="ARBA" id="ARBA00022692"/>
    </source>
</evidence>
<keyword evidence="5 14" id="KW-0444">Lipid biosynthesis</keyword>
<evidence type="ECO:0000256" key="12">
    <source>
        <dbReference type="ARBA" id="ARBA00023239"/>
    </source>
</evidence>
<dbReference type="Pfam" id="PF04387">
    <property type="entry name" value="PTPLA"/>
    <property type="match status" value="1"/>
</dbReference>
<evidence type="ECO:0000313" key="15">
    <source>
        <dbReference type="EMBL" id="KAA0188887.1"/>
    </source>
</evidence>
<evidence type="ECO:0000256" key="13">
    <source>
        <dbReference type="ARBA" id="ARBA00036671"/>
    </source>
</evidence>
<evidence type="ECO:0000256" key="8">
    <source>
        <dbReference type="ARBA" id="ARBA00022989"/>
    </source>
</evidence>
<dbReference type="EC" id="4.2.1.134" evidence="4 14"/>
<evidence type="ECO:0000256" key="5">
    <source>
        <dbReference type="ARBA" id="ARBA00022516"/>
    </source>
</evidence>